<name>A0A9P1C257_9DINO</name>
<dbReference type="InterPro" id="IPR007305">
    <property type="entry name" value="Vesicle_transpt_Got1/SFT2"/>
</dbReference>
<dbReference type="GO" id="GO:0016192">
    <property type="term" value="P:vesicle-mediated transport"/>
    <property type="evidence" value="ECO:0007669"/>
    <property type="project" value="InterPro"/>
</dbReference>
<evidence type="ECO:0000256" key="5">
    <source>
        <dbReference type="ARBA" id="ARBA00022989"/>
    </source>
</evidence>
<keyword evidence="5 8" id="KW-1133">Transmembrane helix</keyword>
<dbReference type="AlphaFoldDB" id="A0A9P1C257"/>
<dbReference type="OrthoDB" id="412010at2759"/>
<dbReference type="Proteomes" id="UP001152797">
    <property type="component" value="Unassembled WGS sequence"/>
</dbReference>
<evidence type="ECO:0000313" key="11">
    <source>
        <dbReference type="EMBL" id="CAL1136138.1"/>
    </source>
</evidence>
<evidence type="ECO:0000313" key="12">
    <source>
        <dbReference type="Proteomes" id="UP001152797"/>
    </source>
</evidence>
<dbReference type="GO" id="GO:0012505">
    <property type="term" value="C:endomembrane system"/>
    <property type="evidence" value="ECO:0007669"/>
    <property type="project" value="UniProtKB-ARBA"/>
</dbReference>
<sequence>MASSQPSQAENGGALDRLKLGFKGITKGFSNTTSADVEAPAQDRSAAAPSAGASAMLGSWAEKARKAFGEVAYDPVPKEETPEAVVDEEKGEGTWANFSKAASRLGKSVASAAEEAKQNLEKAAEKAKSADLAQQVQDWQSGVAKGLGAAADRASQAREVFAERGKAASAIAKDLGSKAANKASEASREAASKAKEAKDKAASVAGAAKDKLAQAGEGLKGLGSLALSPAKLAQFGGTFLVGVFLIAMSFSFLPVMVIAPQKFALLFAFGSMTMLGSFALLKGPKAFLTGMARKEQLPFSVAYGVGLVGTLISTIILRSFLLTGICGLLQAVGLLYFVASYVPGGKVQQSGHCFGLGRVVQALRPEIVPGKILEMGNYPATFDDRTVPTPTYGAALLAQAVNGWHRPALRGVLHGIVALALFVLFLGYGFAILIGLLPKLWLRFTALLGAKLLSYFCSAVLHLYPHPSMESFNFWLRMDLVGISFAVWAPTAVFLEDARLWLLQFAGVLAVADWTHVLVDNGLAKADESDLKKLDRKRSLRTVINSLFFVWCLLFCGMGYSFQPLWIIGALTYSLGFFLAPPFSRRYSQMPWHVSGVNGWHEDFHLVVACGDLAFCMMAYDAGT</sequence>
<feature type="transmembrane region" description="Helical" evidence="8">
    <location>
        <begin position="566"/>
        <end position="583"/>
    </location>
</feature>
<feature type="region of interest" description="Disordered" evidence="9">
    <location>
        <begin position="31"/>
        <end position="50"/>
    </location>
</feature>
<feature type="compositionally biased region" description="Low complexity" evidence="9">
    <location>
        <begin position="39"/>
        <end position="50"/>
    </location>
</feature>
<keyword evidence="6 8" id="KW-0472">Membrane</keyword>
<feature type="transmembrane region" description="Helical" evidence="8">
    <location>
        <begin position="322"/>
        <end position="342"/>
    </location>
</feature>
<dbReference type="EMBL" id="CAMXCT010000745">
    <property type="protein sequence ID" value="CAI3982763.1"/>
    <property type="molecule type" value="Genomic_DNA"/>
</dbReference>
<dbReference type="GO" id="GO:0005737">
    <property type="term" value="C:cytoplasm"/>
    <property type="evidence" value="ECO:0007669"/>
    <property type="project" value="UniProtKB-ARBA"/>
</dbReference>
<dbReference type="PANTHER" id="PTHR23137:SF36">
    <property type="entry name" value="VESICLE TRANSPORT PROTEIN SFT2C"/>
    <property type="match status" value="1"/>
</dbReference>
<comment type="similarity">
    <text evidence="7 8">Belongs to the SFT2 family.</text>
</comment>
<comment type="caution">
    <text evidence="10">The sequence shown here is derived from an EMBL/GenBank/DDBJ whole genome shotgun (WGS) entry which is preliminary data.</text>
</comment>
<organism evidence="10">
    <name type="scientific">Cladocopium goreaui</name>
    <dbReference type="NCBI Taxonomy" id="2562237"/>
    <lineage>
        <taxon>Eukaryota</taxon>
        <taxon>Sar</taxon>
        <taxon>Alveolata</taxon>
        <taxon>Dinophyceae</taxon>
        <taxon>Suessiales</taxon>
        <taxon>Symbiodiniaceae</taxon>
        <taxon>Cladocopium</taxon>
    </lineage>
</organism>
<comment type="function">
    <text evidence="8">May be involved in fusion of retrograde transport vesicles derived from an endocytic compartment with the Golgi complex.</text>
</comment>
<dbReference type="PANTHER" id="PTHR23137">
    <property type="entry name" value="VESICLE TRANSPORT PROTEIN-RELATED"/>
    <property type="match status" value="1"/>
</dbReference>
<evidence type="ECO:0000256" key="9">
    <source>
        <dbReference type="SAM" id="MobiDB-lite"/>
    </source>
</evidence>
<keyword evidence="4 8" id="KW-0653">Protein transport</keyword>
<feature type="transmembrane region" description="Helical" evidence="8">
    <location>
        <begin position="476"/>
        <end position="495"/>
    </location>
</feature>
<keyword evidence="2 8" id="KW-0813">Transport</keyword>
<dbReference type="Pfam" id="PF04178">
    <property type="entry name" value="Got1"/>
    <property type="match status" value="1"/>
</dbReference>
<feature type="transmembrane region" description="Helical" evidence="8">
    <location>
        <begin position="263"/>
        <end position="281"/>
    </location>
</feature>
<feature type="transmembrane region" description="Helical" evidence="8">
    <location>
        <begin position="440"/>
        <end position="464"/>
    </location>
</feature>
<evidence type="ECO:0000313" key="10">
    <source>
        <dbReference type="EMBL" id="CAI3982763.1"/>
    </source>
</evidence>
<proteinExistence type="inferred from homology"/>
<evidence type="ECO:0000256" key="3">
    <source>
        <dbReference type="ARBA" id="ARBA00022692"/>
    </source>
</evidence>
<comment type="subcellular location">
    <subcellularLocation>
        <location evidence="1 8">Membrane</location>
        <topology evidence="1 8">Multi-pass membrane protein</topology>
    </subcellularLocation>
</comment>
<dbReference type="EMBL" id="CAMXCT020000745">
    <property type="protein sequence ID" value="CAL1136138.1"/>
    <property type="molecule type" value="Genomic_DNA"/>
</dbReference>
<dbReference type="InterPro" id="IPR011691">
    <property type="entry name" value="Vesicle_transpt_SFT2"/>
</dbReference>
<evidence type="ECO:0000256" key="6">
    <source>
        <dbReference type="ARBA" id="ARBA00023136"/>
    </source>
</evidence>
<feature type="transmembrane region" description="Helical" evidence="8">
    <location>
        <begin position="412"/>
        <end position="434"/>
    </location>
</feature>
<dbReference type="GO" id="GO:0015031">
    <property type="term" value="P:protein transport"/>
    <property type="evidence" value="ECO:0007669"/>
    <property type="project" value="UniProtKB-KW"/>
</dbReference>
<evidence type="ECO:0000256" key="7">
    <source>
        <dbReference type="ARBA" id="ARBA00025800"/>
    </source>
</evidence>
<dbReference type="GO" id="GO:0016020">
    <property type="term" value="C:membrane"/>
    <property type="evidence" value="ECO:0007669"/>
    <property type="project" value="UniProtKB-SubCell"/>
</dbReference>
<dbReference type="EMBL" id="CAMXCT030000745">
    <property type="protein sequence ID" value="CAL4770075.1"/>
    <property type="molecule type" value="Genomic_DNA"/>
</dbReference>
<protein>
    <recommendedName>
        <fullName evidence="8">Vesicle transport protein</fullName>
    </recommendedName>
</protein>
<keyword evidence="3 8" id="KW-0812">Transmembrane</keyword>
<evidence type="ECO:0000256" key="1">
    <source>
        <dbReference type="ARBA" id="ARBA00004141"/>
    </source>
</evidence>
<evidence type="ECO:0000256" key="8">
    <source>
        <dbReference type="RuleBase" id="RU363111"/>
    </source>
</evidence>
<feature type="transmembrane region" description="Helical" evidence="8">
    <location>
        <begin position="540"/>
        <end position="560"/>
    </location>
</feature>
<evidence type="ECO:0000256" key="2">
    <source>
        <dbReference type="ARBA" id="ARBA00022448"/>
    </source>
</evidence>
<comment type="caution">
    <text evidence="8">Lacks conserved residue(s) required for the propagation of feature annotation.</text>
</comment>
<feature type="transmembrane region" description="Helical" evidence="8">
    <location>
        <begin position="297"/>
        <end position="316"/>
    </location>
</feature>
<keyword evidence="12" id="KW-1185">Reference proteome</keyword>
<feature type="transmembrane region" description="Helical" evidence="8">
    <location>
        <begin position="235"/>
        <end position="257"/>
    </location>
</feature>
<reference evidence="10" key="1">
    <citation type="submission" date="2022-10" db="EMBL/GenBank/DDBJ databases">
        <authorList>
            <person name="Chen Y."/>
            <person name="Dougan E. K."/>
            <person name="Chan C."/>
            <person name="Rhodes N."/>
            <person name="Thang M."/>
        </authorList>
    </citation>
    <scope>NUCLEOTIDE SEQUENCE</scope>
</reference>
<gene>
    <name evidence="10" type="ORF">C1SCF055_LOCUS10427</name>
</gene>
<evidence type="ECO:0000256" key="4">
    <source>
        <dbReference type="ARBA" id="ARBA00022927"/>
    </source>
</evidence>
<accession>A0A9P1C257</accession>
<reference evidence="11" key="2">
    <citation type="submission" date="2024-04" db="EMBL/GenBank/DDBJ databases">
        <authorList>
            <person name="Chen Y."/>
            <person name="Shah S."/>
            <person name="Dougan E. K."/>
            <person name="Thang M."/>
            <person name="Chan C."/>
        </authorList>
    </citation>
    <scope>NUCLEOTIDE SEQUENCE [LARGE SCALE GENOMIC DNA]</scope>
</reference>